<gene>
    <name evidence="2" type="ORF">GFER_04755</name>
</gene>
<evidence type="ECO:0000313" key="2">
    <source>
        <dbReference type="EMBL" id="KIH77928.1"/>
    </source>
</evidence>
<dbReference type="RefSeq" id="WP_040096514.1">
    <property type="nucleotide sequence ID" value="NZ_JWJD01000001.1"/>
</dbReference>
<reference evidence="2 3" key="1">
    <citation type="submission" date="2014-12" db="EMBL/GenBank/DDBJ databases">
        <title>Genomes of Geoalkalibacter ferrihydriticus and Geoalkalibacter subterraneus, two haloalkaliphilic metal-reducing members of the Geobacteraceae.</title>
        <authorList>
            <person name="Badalamenti J.P."/>
            <person name="Torres C.I."/>
            <person name="Krajmalnik-Brown R."/>
            <person name="Bond D.R."/>
        </authorList>
    </citation>
    <scope>NUCLEOTIDE SEQUENCE [LARGE SCALE GENOMIC DNA]</scope>
    <source>
        <strain evidence="2 3">DSM 17813</strain>
    </source>
</reference>
<organism evidence="2 3">
    <name type="scientific">Geoalkalibacter ferrihydriticus DSM 17813</name>
    <dbReference type="NCBI Taxonomy" id="1121915"/>
    <lineage>
        <taxon>Bacteria</taxon>
        <taxon>Pseudomonadati</taxon>
        <taxon>Thermodesulfobacteriota</taxon>
        <taxon>Desulfuromonadia</taxon>
        <taxon>Desulfuromonadales</taxon>
        <taxon>Geoalkalibacteraceae</taxon>
        <taxon>Geoalkalibacter</taxon>
    </lineage>
</organism>
<name>A0A0C2EGZ0_9BACT</name>
<keyword evidence="3" id="KW-1185">Reference proteome</keyword>
<dbReference type="EMBL" id="JWJD01000001">
    <property type="protein sequence ID" value="KIH77928.1"/>
    <property type="molecule type" value="Genomic_DNA"/>
</dbReference>
<protein>
    <recommendedName>
        <fullName evidence="4">DUF721 domain-containing protein</fullName>
    </recommendedName>
</protein>
<feature type="region of interest" description="Disordered" evidence="1">
    <location>
        <begin position="156"/>
        <end position="177"/>
    </location>
</feature>
<feature type="compositionally biased region" description="Basic and acidic residues" evidence="1">
    <location>
        <begin position="156"/>
        <end position="168"/>
    </location>
</feature>
<evidence type="ECO:0008006" key="4">
    <source>
        <dbReference type="Google" id="ProtNLM"/>
    </source>
</evidence>
<comment type="caution">
    <text evidence="2">The sequence shown here is derived from an EMBL/GenBank/DDBJ whole genome shotgun (WGS) entry which is preliminary data.</text>
</comment>
<sequence length="177" mass="19955">MTKSDRGRMFRALPLGEILEQVLKERGLSDRLHKYRAFSCWARAVGPQVAAQTQPLRIRDGILEVRVAHPVWMQQLQLLKPRILARLAEYLGPGVINDLYLRQGRIEKNPSTTGAPTPLAWKSIKLGPAEEEYIAATLATVTDPDLRRNMERVMRRQAQVEKARREAQKSSAGSSSS</sequence>
<dbReference type="AlphaFoldDB" id="A0A0C2EGZ0"/>
<dbReference type="PANTHER" id="PTHR36456">
    <property type="entry name" value="UPF0232 PROTEIN SCO3875"/>
    <property type="match status" value="1"/>
</dbReference>
<proteinExistence type="predicted"/>
<dbReference type="Pfam" id="PF05258">
    <property type="entry name" value="DciA"/>
    <property type="match status" value="1"/>
</dbReference>
<dbReference type="Proteomes" id="UP000035068">
    <property type="component" value="Unassembled WGS sequence"/>
</dbReference>
<evidence type="ECO:0000256" key="1">
    <source>
        <dbReference type="SAM" id="MobiDB-lite"/>
    </source>
</evidence>
<dbReference type="InterPro" id="IPR007922">
    <property type="entry name" value="DciA-like"/>
</dbReference>
<evidence type="ECO:0000313" key="3">
    <source>
        <dbReference type="Proteomes" id="UP000035068"/>
    </source>
</evidence>
<accession>A0A0C2EGZ0</accession>
<dbReference type="PANTHER" id="PTHR36456:SF1">
    <property type="entry name" value="UPF0232 PROTEIN SCO3875"/>
    <property type="match status" value="1"/>
</dbReference>